<gene>
    <name evidence="2" type="ORF">H4696_007313</name>
</gene>
<sequence length="343" mass="37729">MRFAVHDPRADPAPAGWAAFSRAARLHPVWDYGVMGLEAWGARNPQLLVVAADGDELVAAVSVLVCRPRVAPRFAPRPGKRLLRPFWAEVCQPWLSGYPGIAFAPGVADRPALVREFERELGRRLGPGLLGVVHRALGEDLAAGLGGRGRLVKRVDPVAVLDNRFESEEDWIASLGKSRRAGLRRQRRRLAEDTSLVIRGGPGRTDLDGAELAGLIQAHRERYGRLALDTRTPPSAGFLDRFVRRPDVHTLTYTDTGGKLLAVQTLLDHPDTPVLQHWAALPPDAGGKKWLYFDSYVRAVRFTAKRGARELSAGRGMIALKQELGFRPRPVYTAAVPRPVLGR</sequence>
<feature type="domain" description="BioF2-like acetyltransferase" evidence="1">
    <location>
        <begin position="177"/>
        <end position="316"/>
    </location>
</feature>
<accession>A0ABR9IAR3</accession>
<name>A0ABR9IAR3_9PSEU</name>
<dbReference type="EMBL" id="JADBEG010000001">
    <property type="protein sequence ID" value="MBE1500213.1"/>
    <property type="molecule type" value="Genomic_DNA"/>
</dbReference>
<dbReference type="InterPro" id="IPR016181">
    <property type="entry name" value="Acyl_CoA_acyltransferase"/>
</dbReference>
<dbReference type="Pfam" id="PF13480">
    <property type="entry name" value="Acetyltransf_6"/>
    <property type="match status" value="1"/>
</dbReference>
<evidence type="ECO:0000313" key="3">
    <source>
        <dbReference type="Proteomes" id="UP000631670"/>
    </source>
</evidence>
<keyword evidence="3" id="KW-1185">Reference proteome</keyword>
<evidence type="ECO:0000313" key="2">
    <source>
        <dbReference type="EMBL" id="MBE1500213.1"/>
    </source>
</evidence>
<dbReference type="RefSeq" id="WP_086859554.1">
    <property type="nucleotide sequence ID" value="NZ_JADBEG010000001.1"/>
</dbReference>
<dbReference type="SUPFAM" id="SSF55729">
    <property type="entry name" value="Acyl-CoA N-acyltransferases (Nat)"/>
    <property type="match status" value="1"/>
</dbReference>
<dbReference type="Proteomes" id="UP000631670">
    <property type="component" value="Unassembled WGS sequence"/>
</dbReference>
<dbReference type="InterPro" id="IPR038740">
    <property type="entry name" value="BioF2-like_GNAT_dom"/>
</dbReference>
<evidence type="ECO:0000259" key="1">
    <source>
        <dbReference type="Pfam" id="PF13480"/>
    </source>
</evidence>
<protein>
    <recommendedName>
        <fullName evidence="1">BioF2-like acetyltransferase domain-containing protein</fullName>
    </recommendedName>
</protein>
<comment type="caution">
    <text evidence="2">The sequence shown here is derived from an EMBL/GenBank/DDBJ whole genome shotgun (WGS) entry which is preliminary data.</text>
</comment>
<reference evidence="2 3" key="1">
    <citation type="submission" date="2020-10" db="EMBL/GenBank/DDBJ databases">
        <title>Sequencing the genomes of 1000 actinobacteria strains.</title>
        <authorList>
            <person name="Klenk H.-P."/>
        </authorList>
    </citation>
    <scope>NUCLEOTIDE SEQUENCE [LARGE SCALE GENOMIC DNA]</scope>
    <source>
        <strain evidence="2 3">DSM 44653</strain>
    </source>
</reference>
<proteinExistence type="predicted"/>
<organism evidence="2 3">
    <name type="scientific">Amycolatopsis lexingtonensis</name>
    <dbReference type="NCBI Taxonomy" id="218822"/>
    <lineage>
        <taxon>Bacteria</taxon>
        <taxon>Bacillati</taxon>
        <taxon>Actinomycetota</taxon>
        <taxon>Actinomycetes</taxon>
        <taxon>Pseudonocardiales</taxon>
        <taxon>Pseudonocardiaceae</taxon>
        <taxon>Amycolatopsis</taxon>
    </lineage>
</organism>